<dbReference type="InterPro" id="IPR028082">
    <property type="entry name" value="Peripla_BP_I"/>
</dbReference>
<dbReference type="STRING" id="42157.A0A182EN38"/>
<evidence type="ECO:0000256" key="3">
    <source>
        <dbReference type="ARBA" id="ARBA00022989"/>
    </source>
</evidence>
<accession>A0A182EN38</accession>
<sequence length="222" mass="24694">MPHTGNINFNNHSDKGLDLLQHANDNKMLETVRERIKLKLGHIGAAGAILNEDKMLNVSLVDLYKNGIIDEKIDIEISSRPGCGHSFEGAAVAAEMYYKQEIRAFIELDAVAKMATFWNTPVISYTATNGLIDKTIYGTLARVSFTNVNSITEAVATLLVHYKWFKVAIVTNVGDVDRVLTLEEVLKKRKITVLKKVTFEINSTSEAMIESGLLNQLRNSAR</sequence>
<dbReference type="PANTHER" id="PTHR44755">
    <property type="entry name" value="NATRIURETIC PEPTIDE RECEPTOR 3-RELATED"/>
    <property type="match status" value="1"/>
</dbReference>
<evidence type="ECO:0000256" key="1">
    <source>
        <dbReference type="ARBA" id="ARBA00004370"/>
    </source>
</evidence>
<dbReference type="GO" id="GO:0007165">
    <property type="term" value="P:signal transduction"/>
    <property type="evidence" value="ECO:0007669"/>
    <property type="project" value="TreeGrafter"/>
</dbReference>
<feature type="domain" description="Receptor ligand binding region" evidence="5">
    <location>
        <begin position="59"/>
        <end position="209"/>
    </location>
</feature>
<dbReference type="PANTHER" id="PTHR44755:SF12">
    <property type="entry name" value="RECEPTOR LIGAND BINDING REGION DOMAIN-CONTAINING PROTEIN"/>
    <property type="match status" value="1"/>
</dbReference>
<evidence type="ECO:0000313" key="6">
    <source>
        <dbReference type="EMBL" id="VDM93047.1"/>
    </source>
</evidence>
<reference evidence="8" key="1">
    <citation type="submission" date="2016-06" db="UniProtKB">
        <authorList>
            <consortium name="WormBaseParasite"/>
        </authorList>
    </citation>
    <scope>IDENTIFICATION</scope>
</reference>
<keyword evidence="3" id="KW-1133">Transmembrane helix</keyword>
<evidence type="ECO:0000256" key="4">
    <source>
        <dbReference type="ARBA" id="ARBA00023136"/>
    </source>
</evidence>
<keyword evidence="4" id="KW-0472">Membrane</keyword>
<name>A0A182EN38_ONCOC</name>
<dbReference type="AlphaFoldDB" id="A0A182EN38"/>
<dbReference type="Gene3D" id="3.40.50.2300">
    <property type="match status" value="1"/>
</dbReference>
<evidence type="ECO:0000259" key="5">
    <source>
        <dbReference type="Pfam" id="PF01094"/>
    </source>
</evidence>
<dbReference type="GO" id="GO:0016020">
    <property type="term" value="C:membrane"/>
    <property type="evidence" value="ECO:0007669"/>
    <property type="project" value="UniProtKB-SubCell"/>
</dbReference>
<dbReference type="WBParaSite" id="nOo.2.0.1.t09539-RA">
    <property type="protein sequence ID" value="nOo.2.0.1.t09539-RA"/>
    <property type="gene ID" value="nOo.2.0.1.g09539"/>
</dbReference>
<gene>
    <name evidence="6" type="ORF">NOO_LOCUS9539</name>
</gene>
<dbReference type="EMBL" id="UYRW01004726">
    <property type="protein sequence ID" value="VDM93047.1"/>
    <property type="molecule type" value="Genomic_DNA"/>
</dbReference>
<evidence type="ECO:0000313" key="7">
    <source>
        <dbReference type="Proteomes" id="UP000271087"/>
    </source>
</evidence>
<dbReference type="GO" id="GO:0038023">
    <property type="term" value="F:signaling receptor activity"/>
    <property type="evidence" value="ECO:0007669"/>
    <property type="project" value="TreeGrafter"/>
</dbReference>
<dbReference type="Pfam" id="PF01094">
    <property type="entry name" value="ANF_receptor"/>
    <property type="match status" value="1"/>
</dbReference>
<dbReference type="SUPFAM" id="SSF53822">
    <property type="entry name" value="Periplasmic binding protein-like I"/>
    <property type="match status" value="1"/>
</dbReference>
<evidence type="ECO:0000256" key="2">
    <source>
        <dbReference type="ARBA" id="ARBA00022692"/>
    </source>
</evidence>
<reference evidence="6 7" key="2">
    <citation type="submission" date="2018-08" db="EMBL/GenBank/DDBJ databases">
        <authorList>
            <person name="Laetsch R D."/>
            <person name="Stevens L."/>
            <person name="Kumar S."/>
            <person name="Blaxter L. M."/>
        </authorList>
    </citation>
    <scope>NUCLEOTIDE SEQUENCE [LARGE SCALE GENOMIC DNA]</scope>
</reference>
<keyword evidence="7" id="KW-1185">Reference proteome</keyword>
<comment type="subcellular location">
    <subcellularLocation>
        <location evidence="1">Membrane</location>
    </subcellularLocation>
</comment>
<protein>
    <submittedName>
        <fullName evidence="8">ANF_receptor domain-containing protein</fullName>
    </submittedName>
</protein>
<organism evidence="8">
    <name type="scientific">Onchocerca ochengi</name>
    <name type="common">Filarial nematode worm</name>
    <dbReference type="NCBI Taxonomy" id="42157"/>
    <lineage>
        <taxon>Eukaryota</taxon>
        <taxon>Metazoa</taxon>
        <taxon>Ecdysozoa</taxon>
        <taxon>Nematoda</taxon>
        <taxon>Chromadorea</taxon>
        <taxon>Rhabditida</taxon>
        <taxon>Spirurina</taxon>
        <taxon>Spiruromorpha</taxon>
        <taxon>Filarioidea</taxon>
        <taxon>Onchocercidae</taxon>
        <taxon>Onchocerca</taxon>
    </lineage>
</organism>
<dbReference type="InterPro" id="IPR052612">
    <property type="entry name" value="ANP_Clearance_Receptor"/>
</dbReference>
<evidence type="ECO:0000313" key="8">
    <source>
        <dbReference type="WBParaSite" id="nOo.2.0.1.t09539-RA"/>
    </source>
</evidence>
<keyword evidence="2" id="KW-0812">Transmembrane</keyword>
<proteinExistence type="predicted"/>
<dbReference type="Proteomes" id="UP000271087">
    <property type="component" value="Unassembled WGS sequence"/>
</dbReference>
<dbReference type="InterPro" id="IPR001828">
    <property type="entry name" value="ANF_lig-bd_rcpt"/>
</dbReference>
<dbReference type="OrthoDB" id="1890790at2759"/>
<dbReference type="GO" id="GO:0017046">
    <property type="term" value="F:peptide hormone binding"/>
    <property type="evidence" value="ECO:0007669"/>
    <property type="project" value="TreeGrafter"/>
</dbReference>